<dbReference type="InParanoid" id="A0A059CUK9"/>
<accession>A0A059CUK9</accession>
<protein>
    <submittedName>
        <fullName evidence="2">Uncharacterized protein</fullName>
    </submittedName>
</protein>
<evidence type="ECO:0000256" key="1">
    <source>
        <dbReference type="SAM" id="Phobius"/>
    </source>
</evidence>
<organism evidence="2">
    <name type="scientific">Eucalyptus grandis</name>
    <name type="common">Flooded gum</name>
    <dbReference type="NCBI Taxonomy" id="71139"/>
    <lineage>
        <taxon>Eukaryota</taxon>
        <taxon>Viridiplantae</taxon>
        <taxon>Streptophyta</taxon>
        <taxon>Embryophyta</taxon>
        <taxon>Tracheophyta</taxon>
        <taxon>Spermatophyta</taxon>
        <taxon>Magnoliopsida</taxon>
        <taxon>eudicotyledons</taxon>
        <taxon>Gunneridae</taxon>
        <taxon>Pentapetalae</taxon>
        <taxon>rosids</taxon>
        <taxon>malvids</taxon>
        <taxon>Myrtales</taxon>
        <taxon>Myrtaceae</taxon>
        <taxon>Myrtoideae</taxon>
        <taxon>Eucalypteae</taxon>
        <taxon>Eucalyptus</taxon>
    </lineage>
</organism>
<reference evidence="2" key="1">
    <citation type="submission" date="2013-07" db="EMBL/GenBank/DDBJ databases">
        <title>The genome of Eucalyptus grandis.</title>
        <authorList>
            <person name="Schmutz J."/>
            <person name="Hayes R."/>
            <person name="Myburg A."/>
            <person name="Tuskan G."/>
            <person name="Grattapaglia D."/>
            <person name="Rokhsar D.S."/>
        </authorList>
    </citation>
    <scope>NUCLEOTIDE SEQUENCE</scope>
    <source>
        <tissue evidence="2">Leaf extractions</tissue>
    </source>
</reference>
<gene>
    <name evidence="2" type="ORF">EUGRSUZ_C03556</name>
</gene>
<keyword evidence="1" id="KW-0472">Membrane</keyword>
<keyword evidence="1" id="KW-0812">Transmembrane</keyword>
<dbReference type="Gramene" id="KCW82163">
    <property type="protein sequence ID" value="KCW82163"/>
    <property type="gene ID" value="EUGRSUZ_C03556"/>
</dbReference>
<proteinExistence type="predicted"/>
<evidence type="ECO:0000313" key="2">
    <source>
        <dbReference type="EMBL" id="KCW82163.1"/>
    </source>
</evidence>
<sequence length="66" mass="7678">MNIGRRKNATAITCGIIVITAFTVIILMICCPLVITHKLNDRYDISLTKRNCIQMFFFRIYKILQL</sequence>
<keyword evidence="1" id="KW-1133">Transmembrane helix</keyword>
<feature type="transmembrane region" description="Helical" evidence="1">
    <location>
        <begin position="12"/>
        <end position="35"/>
    </location>
</feature>
<dbReference type="AlphaFoldDB" id="A0A059CUK9"/>
<dbReference type="EMBL" id="KK198755">
    <property type="protein sequence ID" value="KCW82163.1"/>
    <property type="molecule type" value="Genomic_DNA"/>
</dbReference>
<name>A0A059CUK9_EUCGR</name>